<accession>A0A1H6CSQ1</accession>
<evidence type="ECO:0000313" key="1">
    <source>
        <dbReference type="EMBL" id="SEG75994.1"/>
    </source>
</evidence>
<sequence length="362" mass="38974">MQVVSGHIPSLLLTRIRLLLRLLARDIARLAGKARSQFAKADLAGALIRVADMIEAGFTLILRGLAALARRRGLSLTGGLLWRSVAAMSGIGLAAALVTGLSANGGEATLASLSVQPEQEVHPVRDVRRDPRHLPGGADSWVRIERPIAMFGLQSPELDREPTTYEARRNQDGSRREDVLAFGAFAEEKPHLLLRLQVEHRGGDQPHSFMIALVREAAARGMAVQRSSAPIAIQTRFGPAETTDTVLSDGAVDRTCIAFRMSPGSVPLAMSGWWCGAAKPADRQQLICLIDRLDLLNAGDDNVLRSEFARTETNRQPACAPQRLSATGRKVSWLDADGTAPALRTKSAAVAEPAKPKSSAKR</sequence>
<dbReference type="AlphaFoldDB" id="A0A1H6CSQ1"/>
<organism evidence="1 2">
    <name type="scientific">Bosea lathyri</name>
    <dbReference type="NCBI Taxonomy" id="1036778"/>
    <lineage>
        <taxon>Bacteria</taxon>
        <taxon>Pseudomonadati</taxon>
        <taxon>Pseudomonadota</taxon>
        <taxon>Alphaproteobacteria</taxon>
        <taxon>Hyphomicrobiales</taxon>
        <taxon>Boseaceae</taxon>
        <taxon>Bosea</taxon>
    </lineage>
</organism>
<gene>
    <name evidence="1" type="ORF">SAMN04488115_11260</name>
</gene>
<proteinExistence type="predicted"/>
<reference evidence="1 2" key="1">
    <citation type="submission" date="2016-10" db="EMBL/GenBank/DDBJ databases">
        <authorList>
            <person name="de Groot N.N."/>
        </authorList>
    </citation>
    <scope>NUCLEOTIDE SEQUENCE [LARGE SCALE GENOMIC DNA]</scope>
    <source>
        <strain evidence="1 2">DSM 26656</strain>
    </source>
</reference>
<dbReference type="Proteomes" id="UP000236743">
    <property type="component" value="Unassembled WGS sequence"/>
</dbReference>
<evidence type="ECO:0000313" key="2">
    <source>
        <dbReference type="Proteomes" id="UP000236743"/>
    </source>
</evidence>
<name>A0A1H6CSQ1_9HYPH</name>
<protein>
    <submittedName>
        <fullName evidence="1">Uncharacterized protein</fullName>
    </submittedName>
</protein>
<keyword evidence="2" id="KW-1185">Reference proteome</keyword>
<dbReference type="EMBL" id="FNUY01000012">
    <property type="protein sequence ID" value="SEG75994.1"/>
    <property type="molecule type" value="Genomic_DNA"/>
</dbReference>